<dbReference type="InterPro" id="IPR036047">
    <property type="entry name" value="F-box-like_dom_sf"/>
</dbReference>
<proteinExistence type="predicted"/>
<comment type="caution">
    <text evidence="3">The sequence shown here is derived from an EMBL/GenBank/DDBJ whole genome shotgun (WGS) entry which is preliminary data.</text>
</comment>
<sequence length="505" mass="57196">MASSSFWDWDSHWIGYTLRRCQKRIQSQCSPRNNSNGSSSSSNHHFFLPLLPGALFSSTSSSSSASSSSPSSTSTSTSTSLDSTNTTYNNNKTNNINNINNKSWRWPRRSKTMDLSNLPYTIFVEIISHLSPTDAIVCRRVSRGVHQALTRCDFSISLILTHFPRSLEGRLLRRYLGEDDHEALERGDWAAVFARLARRYFHLGNAMPWAARKVPVLRDERRLRGVTPWNRFLSLNGKTAPFHYWEPMWTFSAADGLLVFPAETAGGPEYRARDLATGLEFAVPFEMRDKVVRRVRLSHGILVFEWCEEAARYPLEDGELAYGQFATAYDVRRIGCSYDIIPKRNRGPAPTPPSWSFEFRTEWRIHLALGYQDRFFSAHNGTHYVLYFWQPTRSPWGGDPLEGIVLWEIGPPSTYRPSQDVSGIESSSSEPAISTTRKLRSITRSQLSQWGIRQGNAPSLRSIALDDCTRDPATDSACGHIFFTEEEHRWSAGPHSSSHPLACTT</sequence>
<evidence type="ECO:0000256" key="1">
    <source>
        <dbReference type="SAM" id="MobiDB-lite"/>
    </source>
</evidence>
<dbReference type="PROSITE" id="PS50181">
    <property type="entry name" value="FBOX"/>
    <property type="match status" value="1"/>
</dbReference>
<keyword evidence="4" id="KW-1185">Reference proteome</keyword>
<organism evidence="3 4">
    <name type="scientific">Cladobotryum mycophilum</name>
    <dbReference type="NCBI Taxonomy" id="491253"/>
    <lineage>
        <taxon>Eukaryota</taxon>
        <taxon>Fungi</taxon>
        <taxon>Dikarya</taxon>
        <taxon>Ascomycota</taxon>
        <taxon>Pezizomycotina</taxon>
        <taxon>Sordariomycetes</taxon>
        <taxon>Hypocreomycetidae</taxon>
        <taxon>Hypocreales</taxon>
        <taxon>Hypocreaceae</taxon>
        <taxon>Cladobotryum</taxon>
    </lineage>
</organism>
<accession>A0ABR0SFP6</accession>
<evidence type="ECO:0000313" key="3">
    <source>
        <dbReference type="EMBL" id="KAK5990647.1"/>
    </source>
</evidence>
<dbReference type="Proteomes" id="UP001338125">
    <property type="component" value="Unassembled WGS sequence"/>
</dbReference>
<feature type="region of interest" description="Disordered" evidence="1">
    <location>
        <begin position="63"/>
        <end position="94"/>
    </location>
</feature>
<name>A0ABR0SFP6_9HYPO</name>
<dbReference type="SUPFAM" id="SSF81383">
    <property type="entry name" value="F-box domain"/>
    <property type="match status" value="1"/>
</dbReference>
<dbReference type="Pfam" id="PF00646">
    <property type="entry name" value="F-box"/>
    <property type="match status" value="1"/>
</dbReference>
<protein>
    <recommendedName>
        <fullName evidence="2">F-box domain-containing protein</fullName>
    </recommendedName>
</protein>
<gene>
    <name evidence="3" type="ORF">PT974_08916</name>
</gene>
<evidence type="ECO:0000259" key="2">
    <source>
        <dbReference type="PROSITE" id="PS50181"/>
    </source>
</evidence>
<dbReference type="EMBL" id="JAVFKD010000014">
    <property type="protein sequence ID" value="KAK5990647.1"/>
    <property type="molecule type" value="Genomic_DNA"/>
</dbReference>
<dbReference type="InterPro" id="IPR001810">
    <property type="entry name" value="F-box_dom"/>
</dbReference>
<evidence type="ECO:0000313" key="4">
    <source>
        <dbReference type="Proteomes" id="UP001338125"/>
    </source>
</evidence>
<dbReference type="SMART" id="SM00256">
    <property type="entry name" value="FBOX"/>
    <property type="match status" value="1"/>
</dbReference>
<reference evidence="3 4" key="1">
    <citation type="submission" date="2024-01" db="EMBL/GenBank/DDBJ databases">
        <title>Complete genome of Cladobotryum mycophilum ATHUM6906.</title>
        <authorList>
            <person name="Christinaki A.C."/>
            <person name="Myridakis A.I."/>
            <person name="Kouvelis V.N."/>
        </authorList>
    </citation>
    <scope>NUCLEOTIDE SEQUENCE [LARGE SCALE GENOMIC DNA]</scope>
    <source>
        <strain evidence="3 4">ATHUM6906</strain>
    </source>
</reference>
<feature type="domain" description="F-box" evidence="2">
    <location>
        <begin position="112"/>
        <end position="159"/>
    </location>
</feature>